<reference evidence="3 4" key="1">
    <citation type="submission" date="2007-01" db="EMBL/GenBank/DDBJ databases">
        <authorList>
            <person name="Haygood M."/>
            <person name="Podell S."/>
            <person name="Anderson C."/>
            <person name="Hopkinson B."/>
            <person name="Roe K."/>
            <person name="Barbeau K."/>
            <person name="Gaasterland T."/>
            <person name="Ferriera S."/>
            <person name="Johnson J."/>
            <person name="Kravitz S."/>
            <person name="Beeson K."/>
            <person name="Sutton G."/>
            <person name="Rogers Y.-H."/>
            <person name="Friedman R."/>
            <person name="Frazier M."/>
            <person name="Venter J.C."/>
        </authorList>
    </citation>
    <scope>NUCLEOTIDE SEQUENCE [LARGE SCALE GENOMIC DNA]</scope>
    <source>
        <strain evidence="3 4">ATCC 23134</strain>
    </source>
</reference>
<dbReference type="SUPFAM" id="SSF50692">
    <property type="entry name" value="ADC-like"/>
    <property type="match status" value="1"/>
</dbReference>
<dbReference type="InterPro" id="IPR017896">
    <property type="entry name" value="4Fe4S_Fe-S-bd"/>
</dbReference>
<evidence type="ECO:0000256" key="1">
    <source>
        <dbReference type="SAM" id="MobiDB-lite"/>
    </source>
</evidence>
<dbReference type="PROSITE" id="PS51379">
    <property type="entry name" value="4FE4S_FER_2"/>
    <property type="match status" value="2"/>
</dbReference>
<dbReference type="InterPro" id="IPR030948">
    <property type="entry name" value="TAT_var_transloc_signal_dom"/>
</dbReference>
<dbReference type="InterPro" id="IPR009010">
    <property type="entry name" value="Asp_de-COase-like_dom_sf"/>
</dbReference>
<evidence type="ECO:0000259" key="2">
    <source>
        <dbReference type="PROSITE" id="PS51379"/>
    </source>
</evidence>
<dbReference type="Gene3D" id="2.40.40.20">
    <property type="match status" value="1"/>
</dbReference>
<dbReference type="EMBL" id="AAWS01000013">
    <property type="protein sequence ID" value="EAY29037.1"/>
    <property type="molecule type" value="Genomic_DNA"/>
</dbReference>
<dbReference type="AlphaFoldDB" id="A1ZL71"/>
<evidence type="ECO:0000313" key="3">
    <source>
        <dbReference type="EMBL" id="EAY29037.1"/>
    </source>
</evidence>
<dbReference type="Gene3D" id="3.40.50.740">
    <property type="match status" value="1"/>
</dbReference>
<feature type="compositionally biased region" description="Low complexity" evidence="1">
    <location>
        <begin position="545"/>
        <end position="559"/>
    </location>
</feature>
<feature type="domain" description="4Fe-4S ferredoxin-type" evidence="2">
    <location>
        <begin position="870"/>
        <end position="901"/>
    </location>
</feature>
<proteinExistence type="predicted"/>
<dbReference type="Gene3D" id="3.30.2070.10">
    <property type="entry name" value="Formate dehydrogenase/DMSO reductase"/>
    <property type="match status" value="1"/>
</dbReference>
<dbReference type="Proteomes" id="UP000004095">
    <property type="component" value="Unassembled WGS sequence"/>
</dbReference>
<dbReference type="PANTHER" id="PTHR42783:SF3">
    <property type="entry name" value="GLUTAMATE SYNTHASE [NADPH] SMALL CHAIN-RELATED"/>
    <property type="match status" value="1"/>
</dbReference>
<dbReference type="Pfam" id="PF12838">
    <property type="entry name" value="Fer4_7"/>
    <property type="match status" value="1"/>
</dbReference>
<dbReference type="PANTHER" id="PTHR42783">
    <property type="entry name" value="GLUTAMATE SYNTHASE [NADPH] SMALL CHAIN"/>
    <property type="match status" value="1"/>
</dbReference>
<keyword evidence="4" id="KW-1185">Reference proteome</keyword>
<dbReference type="Gene3D" id="3.40.228.10">
    <property type="entry name" value="Dimethylsulfoxide Reductase, domain 2"/>
    <property type="match status" value="1"/>
</dbReference>
<dbReference type="Gene3D" id="3.30.70.20">
    <property type="match status" value="2"/>
</dbReference>
<evidence type="ECO:0000313" key="4">
    <source>
        <dbReference type="Proteomes" id="UP000004095"/>
    </source>
</evidence>
<gene>
    <name evidence="3" type="ORF">M23134_00192</name>
</gene>
<comment type="caution">
    <text evidence="3">The sequence shown here is derived from an EMBL/GenBank/DDBJ whole genome shotgun (WGS) entry which is preliminary data.</text>
</comment>
<dbReference type="SUPFAM" id="SSF53706">
    <property type="entry name" value="Formate dehydrogenase/DMSO reductase, domains 1-3"/>
    <property type="match status" value="1"/>
</dbReference>
<dbReference type="SUPFAM" id="SSF54862">
    <property type="entry name" value="4Fe-4S ferredoxins"/>
    <property type="match status" value="1"/>
</dbReference>
<sequence>MENNKRYWRGIEEFTNDTEFVKNAESEFPEYLPINEKSPTKEEEGMSGGRRDFLKLMGFSIAAASLAACEAPVKKIVPYLNKPEDIEPGVPNFYASTYFAENEYASVVVKTREGRPIKIEGNDLSPVSMGGTSARIQASVLDLYDTTRYQDPQKSGKKAKIEDIDKEVMSQLSGNIRIVSHSIISPSTKEAIKEFIAKYPSAKHVMYDTNSSYGILKANKDSFGKMAVPNYDFSKANTIVSIDADFLGTWVNPIGHARQYAKTRKLNQGKTDMSRHYQFEARLSLTGSNADYRVPTKPSQLGLVVAALHSAVAGGGDTKGLSKDVVAKIKKAATDLKANKGKSLVVCGLNDPAVQTLVNDINNKLGNYGETIDMSKASNLQQGNDAEMNKFIDDVKGGSVNGVIFFGTNPVYNHPRGAELKAALSKVKLRVSLASKPDETATACTYIMPDNHFLESWSDAEPVEGMFSVQQPTIRPLFRTRAAQETLLAWTGKKASFYDYVRDYWKKNLFSQQSKHNSFEKFWTNALHDGVFAGKAAPKTEKATPKPQTPTDSTQTETPTIVAGGSVNFSGNVSAAMSAVASNYTASSKDIELSLYEKISIGSGYQANNPWLQEMADPISRACWDNYLAVPLAYAKEQKLKQGDIVKLTAGKASIEIPVLVQPGQTRGTVSLAVGYGRTKIGKVGKGEAETIAFGKQTWGGQDAYPFATVKNGVVVMGNPKVSITKTEKKMEIAQIQTHHTIMGRDIVQGATLKEYQKENHAGRTYPKVTFKGKERKPYDMTLWKSNHKYPNHSWGMVVDLNSCIGCGACTIACQSENNVPVVGKQEVLNRREMHWIRIDRYYTSSFILDEKTTPGLSDYQKMEEAAENPQVVYQPMMCQHCNNAPCETVCPVLATTHSTEGLNQMAYNRCFGTRYCANNCPYKVRRFNWFNYFDDKRFTEVNYSQSSDLGKMVLNPDVTVRSRGVMEKCSMCVQRIQAGKLQAKKEKRRPTDKDINVACAQSCPTQAITFGDMNNEDSNIFKMLKIKEVEQEKEGELTKGHGHKKEKEGDQGHDKHFLNLQDREKTRGKEKEKVWVITEPRAYHVLEVINVRPQVSYLTKIRNNENELVEDIIKKSEEGKKKA</sequence>
<protein>
    <submittedName>
        <fullName evidence="3">Molybdopterin oxidoreductase, iron-sulfur binding subunit</fullName>
    </submittedName>
</protein>
<dbReference type="NCBIfam" id="TIGR04519">
    <property type="entry name" value="MoCo_extend_TAT"/>
    <property type="match status" value="1"/>
</dbReference>
<name>A1ZL71_MICM2</name>
<feature type="region of interest" description="Disordered" evidence="1">
    <location>
        <begin position="1033"/>
        <end position="1066"/>
    </location>
</feature>
<feature type="domain" description="4Fe-4S ferredoxin-type" evidence="2">
    <location>
        <begin position="795"/>
        <end position="825"/>
    </location>
</feature>
<dbReference type="CDD" id="cd02784">
    <property type="entry name" value="MopB_CT_PHLH"/>
    <property type="match status" value="1"/>
</dbReference>
<organism evidence="3 4">
    <name type="scientific">Microscilla marina ATCC 23134</name>
    <dbReference type="NCBI Taxonomy" id="313606"/>
    <lineage>
        <taxon>Bacteria</taxon>
        <taxon>Pseudomonadati</taxon>
        <taxon>Bacteroidota</taxon>
        <taxon>Cytophagia</taxon>
        <taxon>Cytophagales</taxon>
        <taxon>Microscillaceae</taxon>
        <taxon>Microscilla</taxon>
    </lineage>
</organism>
<feature type="region of interest" description="Disordered" evidence="1">
    <location>
        <begin position="535"/>
        <end position="559"/>
    </location>
</feature>
<dbReference type="CDD" id="cd10551">
    <property type="entry name" value="PsrB"/>
    <property type="match status" value="1"/>
</dbReference>
<dbReference type="eggNOG" id="COG0437">
    <property type="taxonomic scope" value="Bacteria"/>
</dbReference>
<dbReference type="RefSeq" id="WP_002697278.1">
    <property type="nucleotide sequence ID" value="NZ_AAWS01000013.1"/>
</dbReference>
<accession>A1ZL71</accession>